<dbReference type="InterPro" id="IPR029024">
    <property type="entry name" value="TerB-like"/>
</dbReference>
<evidence type="ECO:0000313" key="3">
    <source>
        <dbReference type="Proteomes" id="UP000316476"/>
    </source>
</evidence>
<gene>
    <name evidence="2" type="ORF">V7x_30860</name>
</gene>
<accession>A0A5C6FWI7</accession>
<reference evidence="2 3" key="1">
    <citation type="submission" date="2019-02" db="EMBL/GenBank/DDBJ databases">
        <title>Deep-cultivation of Planctomycetes and their phenomic and genomic characterization uncovers novel biology.</title>
        <authorList>
            <person name="Wiegand S."/>
            <person name="Jogler M."/>
            <person name="Boedeker C."/>
            <person name="Pinto D."/>
            <person name="Vollmers J."/>
            <person name="Rivas-Marin E."/>
            <person name="Kohn T."/>
            <person name="Peeters S.H."/>
            <person name="Heuer A."/>
            <person name="Rast P."/>
            <person name="Oberbeckmann S."/>
            <person name="Bunk B."/>
            <person name="Jeske O."/>
            <person name="Meyerdierks A."/>
            <person name="Storesund J.E."/>
            <person name="Kallscheuer N."/>
            <person name="Luecker S."/>
            <person name="Lage O.M."/>
            <person name="Pohl T."/>
            <person name="Merkel B.J."/>
            <person name="Hornburger P."/>
            <person name="Mueller R.-W."/>
            <person name="Bruemmer F."/>
            <person name="Labrenz M."/>
            <person name="Spormann A.M."/>
            <person name="Op Den Camp H."/>
            <person name="Overmann J."/>
            <person name="Amann R."/>
            <person name="Jetten M.S.M."/>
            <person name="Mascher T."/>
            <person name="Medema M.H."/>
            <person name="Devos D.P."/>
            <person name="Kaster A.-K."/>
            <person name="Ovreas L."/>
            <person name="Rohde M."/>
            <person name="Galperin M.Y."/>
            <person name="Jogler C."/>
        </authorList>
    </citation>
    <scope>NUCLEOTIDE SEQUENCE [LARGE SCALE GENOMIC DNA]</scope>
    <source>
        <strain evidence="2 3">V7</strain>
    </source>
</reference>
<evidence type="ECO:0000256" key="1">
    <source>
        <dbReference type="SAM" id="MobiDB-lite"/>
    </source>
</evidence>
<dbReference type="EMBL" id="SJPZ01000001">
    <property type="protein sequence ID" value="TWU67512.1"/>
    <property type="molecule type" value="Genomic_DNA"/>
</dbReference>
<name>A0A5C6FWI7_9PLAN</name>
<sequence>MASAPSHVTVHKKLWNLMADESFIRRKRHLQNLVVMALADGQLGEREVNVVADRCIELGLSEVELHEAIRYSLSDDAALELPEDPDEREALMKDLIRVMAADGDLQESEKRLFALAAARMNLTPDDLDRLLASMPPVSDAGAPVQEMETDEGSES</sequence>
<organism evidence="2 3">
    <name type="scientific">Crateriforma conspicua</name>
    <dbReference type="NCBI Taxonomy" id="2527996"/>
    <lineage>
        <taxon>Bacteria</taxon>
        <taxon>Pseudomonadati</taxon>
        <taxon>Planctomycetota</taxon>
        <taxon>Planctomycetia</taxon>
        <taxon>Planctomycetales</taxon>
        <taxon>Planctomycetaceae</taxon>
        <taxon>Crateriforma</taxon>
    </lineage>
</organism>
<proteinExistence type="predicted"/>
<dbReference type="SUPFAM" id="SSF158682">
    <property type="entry name" value="TerB-like"/>
    <property type="match status" value="1"/>
</dbReference>
<dbReference type="Proteomes" id="UP000316476">
    <property type="component" value="Unassembled WGS sequence"/>
</dbReference>
<protein>
    <submittedName>
        <fullName evidence="2">Tellurite resistance protein TerB</fullName>
    </submittedName>
</protein>
<feature type="region of interest" description="Disordered" evidence="1">
    <location>
        <begin position="132"/>
        <end position="155"/>
    </location>
</feature>
<dbReference type="CDD" id="cd07177">
    <property type="entry name" value="terB_like"/>
    <property type="match status" value="1"/>
</dbReference>
<comment type="caution">
    <text evidence="2">The sequence shown here is derived from an EMBL/GenBank/DDBJ whole genome shotgun (WGS) entry which is preliminary data.</text>
</comment>
<dbReference type="AlphaFoldDB" id="A0A5C6FWI7"/>
<dbReference type="Gene3D" id="1.10.3680.10">
    <property type="entry name" value="TerB-like"/>
    <property type="match status" value="1"/>
</dbReference>
<evidence type="ECO:0000313" key="2">
    <source>
        <dbReference type="EMBL" id="TWU67512.1"/>
    </source>
</evidence>